<keyword evidence="2" id="KW-1185">Reference proteome</keyword>
<dbReference type="PANTHER" id="PTHR30632:SF11">
    <property type="entry name" value="BLR4797 PROTEIN"/>
    <property type="match status" value="1"/>
</dbReference>
<protein>
    <submittedName>
        <fullName evidence="1">Molybdate transport system substrate-binding protein</fullName>
    </submittedName>
</protein>
<dbReference type="Pfam" id="PF13531">
    <property type="entry name" value="SBP_bac_11"/>
    <property type="match status" value="1"/>
</dbReference>
<name>A0A1X7E0V6_9HYPH</name>
<reference evidence="2" key="1">
    <citation type="submission" date="2017-04" db="EMBL/GenBank/DDBJ databases">
        <authorList>
            <person name="Varghese N."/>
            <person name="Submissions S."/>
        </authorList>
    </citation>
    <scope>NUCLEOTIDE SEQUENCE [LARGE SCALE GENOMIC DNA]</scope>
    <source>
        <strain evidence="2">B4P</strain>
    </source>
</reference>
<organism evidence="1 2">
    <name type="scientific">Xaviernesmea oryzae</name>
    <dbReference type="NCBI Taxonomy" id="464029"/>
    <lineage>
        <taxon>Bacteria</taxon>
        <taxon>Pseudomonadati</taxon>
        <taxon>Pseudomonadota</taxon>
        <taxon>Alphaproteobacteria</taxon>
        <taxon>Hyphomicrobiales</taxon>
        <taxon>Rhizobiaceae</taxon>
        <taxon>Rhizobium/Agrobacterium group</taxon>
        <taxon>Xaviernesmea</taxon>
    </lineage>
</organism>
<dbReference type="Proteomes" id="UP000192903">
    <property type="component" value="Unassembled WGS sequence"/>
</dbReference>
<dbReference type="EMBL" id="FXAF01000005">
    <property type="protein sequence ID" value="SMF25458.1"/>
    <property type="molecule type" value="Genomic_DNA"/>
</dbReference>
<dbReference type="STRING" id="464029.SAMN02982989_3294"/>
<dbReference type="SUPFAM" id="SSF53850">
    <property type="entry name" value="Periplasmic binding protein-like II"/>
    <property type="match status" value="1"/>
</dbReference>
<dbReference type="PANTHER" id="PTHR30632">
    <property type="entry name" value="MOLYBDATE-BINDING PERIPLASMIC PROTEIN"/>
    <property type="match status" value="1"/>
</dbReference>
<accession>A0A1X7E0V6</accession>
<sequence>MSTLAVELAFKRGILPGWAAAHPTVEAFWAPTVVLMRRIQAGVRGDVVVLIDASMEALAQQGIVKRESIRPIARAGFGIAVREGEARPDISTPAAFRETIRAARSVCYSRTGASGLYFAELIQRLGIADEVNDRAVIIPAGFTAEKLLSGECDVAVQQISELMSIDGADILGPFPGELQVHTDFSAAIFEGTSHPDAAAFMAHLTTVVASRAYDQGGLASRIEVTGAL</sequence>
<gene>
    <name evidence="1" type="ORF">SAMN02982989_3294</name>
</gene>
<dbReference type="AlphaFoldDB" id="A0A1X7E0V6"/>
<dbReference type="Gene3D" id="3.40.190.10">
    <property type="entry name" value="Periplasmic binding protein-like II"/>
    <property type="match status" value="2"/>
</dbReference>
<dbReference type="GO" id="GO:0015689">
    <property type="term" value="P:molybdate ion transport"/>
    <property type="evidence" value="ECO:0007669"/>
    <property type="project" value="TreeGrafter"/>
</dbReference>
<dbReference type="InterPro" id="IPR050682">
    <property type="entry name" value="ModA/WtpA"/>
</dbReference>
<dbReference type="GO" id="GO:0030973">
    <property type="term" value="F:molybdate ion binding"/>
    <property type="evidence" value="ECO:0007669"/>
    <property type="project" value="TreeGrafter"/>
</dbReference>
<evidence type="ECO:0000313" key="1">
    <source>
        <dbReference type="EMBL" id="SMF25458.1"/>
    </source>
</evidence>
<proteinExistence type="predicted"/>
<evidence type="ECO:0000313" key="2">
    <source>
        <dbReference type="Proteomes" id="UP000192903"/>
    </source>
</evidence>